<dbReference type="PANTHER" id="PTHR38111">
    <property type="entry name" value="ZN(2)-C6 FUNGAL-TYPE DOMAIN-CONTAINING PROTEIN-RELATED"/>
    <property type="match status" value="1"/>
</dbReference>
<proteinExistence type="predicted"/>
<feature type="region of interest" description="Disordered" evidence="1">
    <location>
        <begin position="88"/>
        <end position="113"/>
    </location>
</feature>
<sequence>MPGVPKSCAVCQARKVKLPRSVTEGFPHALNASNTNGTALDTRQQGRKRRDLGHKFKETPSREKRLRSSPNLLDASAWIQTSPAQELISLPSPTGRSSRSPEENRSGSSRSPRLSFLSPALHISPAVLELVDCLSSTSPGLSLHEIGSFITLVPVRLGVSDALDAAVRCLCAAYTKFTSPGPSTHALHYNKALSSLRKSVCHPTEALSAETLCASICLSWYETMVDRRSSAWLAHSIASANLIQLRGPGVHMTGFDRALLLAHHGLISSHALMQRKPSFMCEPAWIAVIDPTGSGDGHDSLSHAQLIVEHFQHLDGLSLVRNRISDVISTGNYDQSNLTQLIETLKCLRLALRGHLPIPQQHFEWLRSGQPLHIETPHPVLLCKDALAYLSINIEMLNLLDKLRWAAEHNLCIAETISDVICIFNSGEREGHDEGICGDASLQILQESLNAEIEALFSLASHAYQRAISVSPLSCRRLALIYQALYRSLQTRGESFHPIWHRMMKMFENR</sequence>
<evidence type="ECO:0000256" key="1">
    <source>
        <dbReference type="SAM" id="MobiDB-lite"/>
    </source>
</evidence>
<dbReference type="Proteomes" id="UP001160390">
    <property type="component" value="Unassembled WGS sequence"/>
</dbReference>
<gene>
    <name evidence="2" type="ORF">CCHLO57077_00013471</name>
</gene>
<feature type="compositionally biased region" description="Polar residues" evidence="1">
    <location>
        <begin position="31"/>
        <end position="43"/>
    </location>
</feature>
<dbReference type="InterPro" id="IPR053178">
    <property type="entry name" value="Osmoadaptation_assoc"/>
</dbReference>
<evidence type="ECO:0000313" key="2">
    <source>
        <dbReference type="EMBL" id="CAI6023201.1"/>
    </source>
</evidence>
<reference evidence="2" key="1">
    <citation type="submission" date="2023-01" db="EMBL/GenBank/DDBJ databases">
        <authorList>
            <person name="Piombo E."/>
        </authorList>
    </citation>
    <scope>NUCLEOTIDE SEQUENCE</scope>
</reference>
<protein>
    <submittedName>
        <fullName evidence="2">Uncharacterized protein</fullName>
    </submittedName>
</protein>
<accession>A0AA35PXB8</accession>
<dbReference type="PANTHER" id="PTHR38111:SF6">
    <property type="entry name" value="FINGER DOMAIN PROTEIN, PUTATIVE (AFU_ORTHOLOGUE AFUA_8G01940)-RELATED"/>
    <property type="match status" value="1"/>
</dbReference>
<feature type="compositionally biased region" description="Basic and acidic residues" evidence="1">
    <location>
        <begin position="53"/>
        <end position="63"/>
    </location>
</feature>
<dbReference type="EMBL" id="CABFNP030000459">
    <property type="protein sequence ID" value="CAI6023201.1"/>
    <property type="molecule type" value="Genomic_DNA"/>
</dbReference>
<dbReference type="AlphaFoldDB" id="A0AA35PXB8"/>
<organism evidence="2 3">
    <name type="scientific">Clonostachys chloroleuca</name>
    <dbReference type="NCBI Taxonomy" id="1926264"/>
    <lineage>
        <taxon>Eukaryota</taxon>
        <taxon>Fungi</taxon>
        <taxon>Dikarya</taxon>
        <taxon>Ascomycota</taxon>
        <taxon>Pezizomycotina</taxon>
        <taxon>Sordariomycetes</taxon>
        <taxon>Hypocreomycetidae</taxon>
        <taxon>Hypocreales</taxon>
        <taxon>Bionectriaceae</taxon>
        <taxon>Clonostachys</taxon>
    </lineage>
</organism>
<keyword evidence="3" id="KW-1185">Reference proteome</keyword>
<feature type="region of interest" description="Disordered" evidence="1">
    <location>
        <begin position="26"/>
        <end position="69"/>
    </location>
</feature>
<name>A0AA35PXB8_9HYPO</name>
<comment type="caution">
    <text evidence="2">The sequence shown here is derived from an EMBL/GenBank/DDBJ whole genome shotgun (WGS) entry which is preliminary data.</text>
</comment>
<evidence type="ECO:0000313" key="3">
    <source>
        <dbReference type="Proteomes" id="UP001160390"/>
    </source>
</evidence>